<protein>
    <submittedName>
        <fullName evidence="2">DUF1937 domain-containing protein</fullName>
    </submittedName>
</protein>
<name>A0A2W5FCW6_9HYPH</name>
<dbReference type="Pfam" id="PF09152">
    <property type="entry name" value="DUF1937"/>
    <property type="match status" value="1"/>
</dbReference>
<dbReference type="Proteomes" id="UP000249769">
    <property type="component" value="Unassembled WGS sequence"/>
</dbReference>
<proteinExistence type="predicted"/>
<evidence type="ECO:0000313" key="3">
    <source>
        <dbReference type="Proteomes" id="UP000249769"/>
    </source>
</evidence>
<evidence type="ECO:0000259" key="1">
    <source>
        <dbReference type="Pfam" id="PF09152"/>
    </source>
</evidence>
<sequence length="119" mass="13352">MRKIFLAGPYGHADREVVEKRYHEANAVAARIARSGSAVFSQISMSHPINGHLPDLDKAGIGRLWAPIDQVFMEAMDEIVVIDGPGWQESAGVKREMEFFKSKGQRVSLWSEIEHEFAN</sequence>
<dbReference type="Gene3D" id="3.40.50.10400">
    <property type="entry name" value="Hypothetical protein PA1492"/>
    <property type="match status" value="1"/>
</dbReference>
<dbReference type="SUPFAM" id="SSF52309">
    <property type="entry name" value="N-(deoxy)ribosyltransferase-like"/>
    <property type="match status" value="1"/>
</dbReference>
<reference evidence="2 3" key="1">
    <citation type="submission" date="2017-08" db="EMBL/GenBank/DDBJ databases">
        <title>Infants hospitalized years apart are colonized by the same room-sourced microbial strains.</title>
        <authorList>
            <person name="Brooks B."/>
            <person name="Olm M.R."/>
            <person name="Firek B.A."/>
            <person name="Baker R."/>
            <person name="Thomas B.C."/>
            <person name="Morowitz M.J."/>
            <person name="Banfield J.F."/>
        </authorList>
    </citation>
    <scope>NUCLEOTIDE SEQUENCE [LARGE SCALE GENOMIC DNA]</scope>
    <source>
        <strain evidence="2">S2_009_000_R2_73</strain>
    </source>
</reference>
<organism evidence="2 3">
    <name type="scientific">Agrobacterium fabrum</name>
    <dbReference type="NCBI Taxonomy" id="1176649"/>
    <lineage>
        <taxon>Bacteria</taxon>
        <taxon>Pseudomonadati</taxon>
        <taxon>Pseudomonadota</taxon>
        <taxon>Alphaproteobacteria</taxon>
        <taxon>Hyphomicrobiales</taxon>
        <taxon>Rhizobiaceae</taxon>
        <taxon>Rhizobium/Agrobacterium group</taxon>
        <taxon>Agrobacterium</taxon>
        <taxon>Agrobacterium tumefaciens complex</taxon>
    </lineage>
</organism>
<feature type="domain" description="DUF1937" evidence="1">
    <location>
        <begin position="2"/>
        <end position="112"/>
    </location>
</feature>
<dbReference type="AlphaFoldDB" id="A0A2W5FCW6"/>
<comment type="caution">
    <text evidence="2">The sequence shown here is derived from an EMBL/GenBank/DDBJ whole genome shotgun (WGS) entry which is preliminary data.</text>
</comment>
<accession>A0A2W5FCW6</accession>
<gene>
    <name evidence="2" type="ORF">DI595_01815</name>
</gene>
<evidence type="ECO:0000313" key="2">
    <source>
        <dbReference type="EMBL" id="PZP53905.1"/>
    </source>
</evidence>
<dbReference type="InterPro" id="IPR015235">
    <property type="entry name" value="DUF1937"/>
</dbReference>
<dbReference type="EMBL" id="QFOL01000007">
    <property type="protein sequence ID" value="PZP53905.1"/>
    <property type="molecule type" value="Genomic_DNA"/>
</dbReference>